<dbReference type="InterPro" id="IPR036388">
    <property type="entry name" value="WH-like_DNA-bd_sf"/>
</dbReference>
<evidence type="ECO:0000313" key="6">
    <source>
        <dbReference type="Proteomes" id="UP000653730"/>
    </source>
</evidence>
<protein>
    <submittedName>
        <fullName evidence="5">Helix-turn-helix transcriptional regulator</fullName>
    </submittedName>
</protein>
<dbReference type="RefSeq" id="WP_187965127.1">
    <property type="nucleotide sequence ID" value="NZ_JACVDC010000018.1"/>
</dbReference>
<dbReference type="InterPro" id="IPR002577">
    <property type="entry name" value="HTH_HxlR"/>
</dbReference>
<evidence type="ECO:0000256" key="2">
    <source>
        <dbReference type="ARBA" id="ARBA00023125"/>
    </source>
</evidence>
<dbReference type="Gene3D" id="1.10.10.10">
    <property type="entry name" value="Winged helix-like DNA-binding domain superfamily/Winged helix DNA-binding domain"/>
    <property type="match status" value="1"/>
</dbReference>
<evidence type="ECO:0000313" key="5">
    <source>
        <dbReference type="EMBL" id="MBC9795977.1"/>
    </source>
</evidence>
<dbReference type="AlphaFoldDB" id="A0A926JR58"/>
<dbReference type="PANTHER" id="PTHR33204">
    <property type="entry name" value="TRANSCRIPTIONAL REGULATOR, MARR FAMILY"/>
    <property type="match status" value="1"/>
</dbReference>
<dbReference type="PROSITE" id="PS51118">
    <property type="entry name" value="HTH_HXLR"/>
    <property type="match status" value="1"/>
</dbReference>
<comment type="caution">
    <text evidence="5">The sequence shown here is derived from an EMBL/GenBank/DDBJ whole genome shotgun (WGS) entry which is preliminary data.</text>
</comment>
<keyword evidence="3" id="KW-0804">Transcription</keyword>
<gene>
    <name evidence="5" type="ORF">IBL28_08370</name>
</gene>
<evidence type="ECO:0000259" key="4">
    <source>
        <dbReference type="PROSITE" id="PS51118"/>
    </source>
</evidence>
<feature type="domain" description="HTH hxlR-type" evidence="4">
    <location>
        <begin position="13"/>
        <end position="111"/>
    </location>
</feature>
<dbReference type="Pfam" id="PF01638">
    <property type="entry name" value="HxlR"/>
    <property type="match status" value="1"/>
</dbReference>
<dbReference type="GO" id="GO:0003677">
    <property type="term" value="F:DNA binding"/>
    <property type="evidence" value="ECO:0007669"/>
    <property type="project" value="UniProtKB-KW"/>
</dbReference>
<keyword evidence="2" id="KW-0238">DNA-binding</keyword>
<proteinExistence type="predicted"/>
<reference evidence="5 6" key="1">
    <citation type="submission" date="2020-09" db="EMBL/GenBank/DDBJ databases">
        <title>Sinomicrobium weinanense sp. nov., a halophilic bacteria isolated from saline-alkali soil.</title>
        <authorList>
            <person name="Wu P."/>
            <person name="Ren H."/>
            <person name="Mei Y."/>
            <person name="Liang Y."/>
            <person name="Chen Z."/>
        </authorList>
    </citation>
    <scope>NUCLEOTIDE SEQUENCE [LARGE SCALE GENOMIC DNA]</scope>
    <source>
        <strain evidence="5 6">FJxs</strain>
    </source>
</reference>
<sequence length="124" mass="14191">MKRPRIYNNPENCPVLHTAHILGSKWNPVILYCLMNGNVRFGKFTVLIPTISRKVLSEQLKELEHHGLIIRKVYREKPPRVEYSLSPKGLSIIPVIDAMCAWGRGDMENPASLSVYPKQEISDH</sequence>
<organism evidence="5 6">
    <name type="scientific">Sinomicrobium weinanense</name>
    <dbReference type="NCBI Taxonomy" id="2842200"/>
    <lineage>
        <taxon>Bacteria</taxon>
        <taxon>Pseudomonadati</taxon>
        <taxon>Bacteroidota</taxon>
        <taxon>Flavobacteriia</taxon>
        <taxon>Flavobacteriales</taxon>
        <taxon>Flavobacteriaceae</taxon>
        <taxon>Sinomicrobium</taxon>
    </lineage>
</organism>
<name>A0A926JR58_9FLAO</name>
<keyword evidence="1" id="KW-0805">Transcription regulation</keyword>
<evidence type="ECO:0000256" key="1">
    <source>
        <dbReference type="ARBA" id="ARBA00023015"/>
    </source>
</evidence>
<evidence type="ECO:0000256" key="3">
    <source>
        <dbReference type="ARBA" id="ARBA00023163"/>
    </source>
</evidence>
<dbReference type="SUPFAM" id="SSF46785">
    <property type="entry name" value="Winged helix' DNA-binding domain"/>
    <property type="match status" value="1"/>
</dbReference>
<dbReference type="EMBL" id="JACVDC010000018">
    <property type="protein sequence ID" value="MBC9795977.1"/>
    <property type="molecule type" value="Genomic_DNA"/>
</dbReference>
<keyword evidence="6" id="KW-1185">Reference proteome</keyword>
<accession>A0A926JR58</accession>
<dbReference type="Proteomes" id="UP000653730">
    <property type="component" value="Unassembled WGS sequence"/>
</dbReference>
<dbReference type="PANTHER" id="PTHR33204:SF29">
    <property type="entry name" value="TRANSCRIPTIONAL REGULATOR"/>
    <property type="match status" value="1"/>
</dbReference>
<dbReference type="InterPro" id="IPR036390">
    <property type="entry name" value="WH_DNA-bd_sf"/>
</dbReference>